<feature type="region of interest" description="Disordered" evidence="1">
    <location>
        <begin position="1"/>
        <end position="22"/>
    </location>
</feature>
<evidence type="ECO:0000256" key="1">
    <source>
        <dbReference type="SAM" id="MobiDB-lite"/>
    </source>
</evidence>
<accession>A0AAD4VWR2</accession>
<evidence type="ECO:0000313" key="3">
    <source>
        <dbReference type="Proteomes" id="UP001054821"/>
    </source>
</evidence>
<reference evidence="2 3" key="1">
    <citation type="journal article" date="2022" name="G3 (Bethesda)">
        <title>Whole-genome sequence and methylome profiling of the almond [Prunus dulcis (Mill.) D.A. Webb] cultivar 'Nonpareil'.</title>
        <authorList>
            <person name="D'Amico-Willman K.M."/>
            <person name="Ouma W.Z."/>
            <person name="Meulia T."/>
            <person name="Sideli G.M."/>
            <person name="Gradziel T.M."/>
            <person name="Fresnedo-Ramirez J."/>
        </authorList>
    </citation>
    <scope>NUCLEOTIDE SEQUENCE [LARGE SCALE GENOMIC DNA]</scope>
    <source>
        <strain evidence="2">Clone GOH B32 T37-40</strain>
    </source>
</reference>
<evidence type="ECO:0000313" key="2">
    <source>
        <dbReference type="EMBL" id="KAI5332685.1"/>
    </source>
</evidence>
<dbReference type="AlphaFoldDB" id="A0AAD4VWR2"/>
<feature type="compositionally biased region" description="Polar residues" evidence="1">
    <location>
        <begin position="100"/>
        <end position="126"/>
    </location>
</feature>
<feature type="region of interest" description="Disordered" evidence="1">
    <location>
        <begin position="34"/>
        <end position="132"/>
    </location>
</feature>
<dbReference type="InterPro" id="IPR044984">
    <property type="entry name" value="SMP1"/>
</dbReference>
<keyword evidence="3" id="KW-1185">Reference proteome</keyword>
<dbReference type="PANTHER" id="PTHR37732">
    <property type="entry name" value="OS08G0104400 PROTEIN"/>
    <property type="match status" value="1"/>
</dbReference>
<evidence type="ECO:0008006" key="4">
    <source>
        <dbReference type="Google" id="ProtNLM"/>
    </source>
</evidence>
<organism evidence="2 3">
    <name type="scientific">Prunus dulcis</name>
    <name type="common">Almond</name>
    <name type="synonym">Amygdalus dulcis</name>
    <dbReference type="NCBI Taxonomy" id="3755"/>
    <lineage>
        <taxon>Eukaryota</taxon>
        <taxon>Viridiplantae</taxon>
        <taxon>Streptophyta</taxon>
        <taxon>Embryophyta</taxon>
        <taxon>Tracheophyta</taxon>
        <taxon>Spermatophyta</taxon>
        <taxon>Magnoliopsida</taxon>
        <taxon>eudicotyledons</taxon>
        <taxon>Gunneridae</taxon>
        <taxon>Pentapetalae</taxon>
        <taxon>rosids</taxon>
        <taxon>fabids</taxon>
        <taxon>Rosales</taxon>
        <taxon>Rosaceae</taxon>
        <taxon>Amygdaloideae</taxon>
        <taxon>Amygdaleae</taxon>
        <taxon>Prunus</taxon>
    </lineage>
</organism>
<proteinExistence type="predicted"/>
<dbReference type="Proteomes" id="UP001054821">
    <property type="component" value="Chromosome 4"/>
</dbReference>
<dbReference type="PANTHER" id="PTHR37732:SF2">
    <property type="entry name" value="SEED MATURATION PROTEIN 1"/>
    <property type="match status" value="1"/>
</dbReference>
<gene>
    <name evidence="2" type="ORF">L3X38_022814</name>
</gene>
<sequence length="132" mass="14214">MQVKMAKSKDDIKYGTSQARLNEDEAVRVAYKHGTPLEGGKIADSEPVDLFSSAHNIPKAQAQAHHHLHDEDSNHNQSQMKQDELTRREGGRDSAADCSTRLSSETSAGPTLSCSASPSKGPNCQWGSAAKP</sequence>
<feature type="compositionally biased region" description="Basic and acidic residues" evidence="1">
    <location>
        <begin position="81"/>
        <end position="95"/>
    </location>
</feature>
<name>A0AAD4VWR2_PRUDU</name>
<comment type="caution">
    <text evidence="2">The sequence shown here is derived from an EMBL/GenBank/DDBJ whole genome shotgun (WGS) entry which is preliminary data.</text>
</comment>
<dbReference type="EMBL" id="JAJFAZ020000004">
    <property type="protein sequence ID" value="KAI5332685.1"/>
    <property type="molecule type" value="Genomic_DNA"/>
</dbReference>
<protein>
    <recommendedName>
        <fullName evidence="4">Seed maturation protein</fullName>
    </recommendedName>
</protein>
<dbReference type="GO" id="GO:0010162">
    <property type="term" value="P:seed dormancy process"/>
    <property type="evidence" value="ECO:0007669"/>
    <property type="project" value="InterPro"/>
</dbReference>